<dbReference type="STRING" id="411684.HPDFL43_14847"/>
<dbReference type="AlphaFoldDB" id="A9D2W2"/>
<comment type="caution">
    <text evidence="1">The sequence shown here is derived from an EMBL/GenBank/DDBJ whole genome shotgun (WGS) entry which is preliminary data.</text>
</comment>
<sequence>MGRRGQRGSGRHALSSIDLLPEDATADIQWAIKTLEEGKRTDSDILFEFNDRLAVIGHGPVSKSAFGRYALKKRLVFAGTSEFRIISAAFAREYGPGDTDELTLLLVQMLMTAIYKFIASRDAKPKEIMEMSHALRALLNAQRSSAENRAKHDAATRKKMDEVFDAAETALTENSRPDGAAVLKSIREDVYGIFES</sequence>
<proteinExistence type="predicted"/>
<gene>
    <name evidence="1" type="ORF">HPDFL43_14847</name>
</gene>
<reference evidence="1 2" key="2">
    <citation type="submission" date="2012-06" db="EMBL/GenBank/DDBJ databases">
        <authorList>
            <person name="Fiebig A."/>
        </authorList>
    </citation>
    <scope>NUCLEOTIDE SEQUENCE [LARGE SCALE GENOMIC DNA]</scope>
    <source>
        <strain evidence="1 2">DFL-43</strain>
    </source>
</reference>
<dbReference type="EMBL" id="ABIA03000004">
    <property type="protein sequence ID" value="EDQ34285.1"/>
    <property type="molecule type" value="Genomic_DNA"/>
</dbReference>
<dbReference type="InterPro" id="IPR021874">
    <property type="entry name" value="Phage_Mu_Gp27"/>
</dbReference>
<keyword evidence="2" id="KW-1185">Reference proteome</keyword>
<dbReference type="eggNOG" id="ENOG5032UAT">
    <property type="taxonomic scope" value="Bacteria"/>
</dbReference>
<dbReference type="HOGENOM" id="CLU_120444_0_0_5"/>
<evidence type="ECO:0008006" key="3">
    <source>
        <dbReference type="Google" id="ProtNLM"/>
    </source>
</evidence>
<evidence type="ECO:0000313" key="2">
    <source>
        <dbReference type="Proteomes" id="UP000004291"/>
    </source>
</evidence>
<dbReference type="Proteomes" id="UP000004291">
    <property type="component" value="Chromosome"/>
</dbReference>
<dbReference type="Pfam" id="PF11985">
    <property type="entry name" value="Phage_Mu_Gp27"/>
    <property type="match status" value="1"/>
</dbReference>
<name>A9D2W2_HOEPD</name>
<dbReference type="RefSeq" id="WP_007198728.1">
    <property type="nucleotide sequence ID" value="NZ_CM002917.1"/>
</dbReference>
<reference evidence="1 2" key="1">
    <citation type="submission" date="2007-10" db="EMBL/GenBank/DDBJ databases">
        <authorList>
            <person name="Wagner-Dobler I."/>
            <person name="Ferriera S."/>
            <person name="Johnson J."/>
            <person name="Kravitz S."/>
            <person name="Beeson K."/>
            <person name="Sutton G."/>
            <person name="Rogers Y.-H."/>
            <person name="Friedman R."/>
            <person name="Frazier M."/>
            <person name="Venter J.C."/>
        </authorList>
    </citation>
    <scope>NUCLEOTIDE SEQUENCE [LARGE SCALE GENOMIC DNA]</scope>
    <source>
        <strain evidence="1 2">DFL-43</strain>
    </source>
</reference>
<accession>A9D2W2</accession>
<organism evidence="1 2">
    <name type="scientific">Hoeflea phototrophica (strain DSM 17068 / NCIMB 14078 / DFL-43)</name>
    <dbReference type="NCBI Taxonomy" id="411684"/>
    <lineage>
        <taxon>Bacteria</taxon>
        <taxon>Pseudomonadati</taxon>
        <taxon>Pseudomonadota</taxon>
        <taxon>Alphaproteobacteria</taxon>
        <taxon>Hyphomicrobiales</taxon>
        <taxon>Rhizobiaceae</taxon>
        <taxon>Hoeflea</taxon>
    </lineage>
</organism>
<evidence type="ECO:0000313" key="1">
    <source>
        <dbReference type="EMBL" id="EDQ34285.1"/>
    </source>
</evidence>
<protein>
    <recommendedName>
        <fullName evidence="3">DUF3486 family protein</fullName>
    </recommendedName>
</protein>